<evidence type="ECO:0000256" key="1">
    <source>
        <dbReference type="SAM" id="MobiDB-lite"/>
    </source>
</evidence>
<dbReference type="Ensembl" id="ENSHHUT00000038122.1">
    <property type="protein sequence ID" value="ENSHHUP00000036657.1"/>
    <property type="gene ID" value="ENSHHUG00000023004.1"/>
</dbReference>
<accession>A0A4W5ME30</accession>
<reference evidence="2" key="3">
    <citation type="submission" date="2025-09" db="UniProtKB">
        <authorList>
            <consortium name="Ensembl"/>
        </authorList>
    </citation>
    <scope>IDENTIFICATION</scope>
</reference>
<dbReference type="Proteomes" id="UP000314982">
    <property type="component" value="Unassembled WGS sequence"/>
</dbReference>
<dbReference type="AlphaFoldDB" id="A0A4W5ME30"/>
<evidence type="ECO:0000313" key="3">
    <source>
        <dbReference type="Proteomes" id="UP000314982"/>
    </source>
</evidence>
<reference evidence="3" key="1">
    <citation type="submission" date="2018-06" db="EMBL/GenBank/DDBJ databases">
        <title>Genome assembly of Danube salmon.</title>
        <authorList>
            <person name="Macqueen D.J."/>
            <person name="Gundappa M.K."/>
        </authorList>
    </citation>
    <scope>NUCLEOTIDE SEQUENCE [LARGE SCALE GENOMIC DNA]</scope>
</reference>
<proteinExistence type="predicted"/>
<dbReference type="PANTHER" id="PTHR46850:SF1">
    <property type="entry name" value="CHROMODOMAIN-HELICASE-DNA-BINDING PROTEIN 9"/>
    <property type="match status" value="1"/>
</dbReference>
<sequence length="202" mass="23755">MEFSELDSDSEERPCRTRRLSERNRHYLRAECFRVEKNLLIFGWGRWKDILTHGRFKWQLAECDIEVLCRSLLVYCVRHYKGDDKIKSFIWDLITPAKDGHKQDLQNHSGLSAPVPRGRKGKKLKNQLSVPEMKHADWLVNCNPEVVLHDDSYKKHLKQHCNKVLLRVRMLYYLKAEVLGEAAAQSLEGIPARYKLHHEGTH</sequence>
<feature type="region of interest" description="Disordered" evidence="1">
    <location>
        <begin position="102"/>
        <end position="122"/>
    </location>
</feature>
<name>A0A4W5ME30_9TELE</name>
<dbReference type="PANTHER" id="PTHR46850">
    <property type="entry name" value="CHROMODOMAIN-HELICASE-DNA-BINDING PROTEIN 9"/>
    <property type="match status" value="1"/>
</dbReference>
<dbReference type="STRING" id="62062.ENSHHUP00000036657"/>
<keyword evidence="3" id="KW-1185">Reference proteome</keyword>
<dbReference type="InterPro" id="IPR051493">
    <property type="entry name" value="CHD"/>
</dbReference>
<dbReference type="GeneTree" id="ENSGT00940000158986"/>
<protein>
    <submittedName>
        <fullName evidence="2">Uncharacterized protein</fullName>
    </submittedName>
</protein>
<evidence type="ECO:0000313" key="2">
    <source>
        <dbReference type="Ensembl" id="ENSHHUP00000036657.1"/>
    </source>
</evidence>
<organism evidence="2 3">
    <name type="scientific">Hucho hucho</name>
    <name type="common">huchen</name>
    <dbReference type="NCBI Taxonomy" id="62062"/>
    <lineage>
        <taxon>Eukaryota</taxon>
        <taxon>Metazoa</taxon>
        <taxon>Chordata</taxon>
        <taxon>Craniata</taxon>
        <taxon>Vertebrata</taxon>
        <taxon>Euteleostomi</taxon>
        <taxon>Actinopterygii</taxon>
        <taxon>Neopterygii</taxon>
        <taxon>Teleostei</taxon>
        <taxon>Protacanthopterygii</taxon>
        <taxon>Salmoniformes</taxon>
        <taxon>Salmonidae</taxon>
        <taxon>Salmoninae</taxon>
        <taxon>Hucho</taxon>
    </lineage>
</organism>
<reference evidence="2" key="2">
    <citation type="submission" date="2025-08" db="UniProtKB">
        <authorList>
            <consortium name="Ensembl"/>
        </authorList>
    </citation>
    <scope>IDENTIFICATION</scope>
</reference>